<accession>A0ABQ9II34</accession>
<protein>
    <submittedName>
        <fullName evidence="1">Uncharacterized protein</fullName>
    </submittedName>
</protein>
<organism evidence="1 2">
    <name type="scientific">Dryococelus australis</name>
    <dbReference type="NCBI Taxonomy" id="614101"/>
    <lineage>
        <taxon>Eukaryota</taxon>
        <taxon>Metazoa</taxon>
        <taxon>Ecdysozoa</taxon>
        <taxon>Arthropoda</taxon>
        <taxon>Hexapoda</taxon>
        <taxon>Insecta</taxon>
        <taxon>Pterygota</taxon>
        <taxon>Neoptera</taxon>
        <taxon>Polyneoptera</taxon>
        <taxon>Phasmatodea</taxon>
        <taxon>Verophasmatodea</taxon>
        <taxon>Anareolatae</taxon>
        <taxon>Phasmatidae</taxon>
        <taxon>Eurycanthinae</taxon>
        <taxon>Dryococelus</taxon>
    </lineage>
</organism>
<dbReference type="EMBL" id="JARBHB010000001">
    <property type="protein sequence ID" value="KAJ8896311.1"/>
    <property type="molecule type" value="Genomic_DNA"/>
</dbReference>
<dbReference type="Proteomes" id="UP001159363">
    <property type="component" value="Chromosome 1"/>
</dbReference>
<evidence type="ECO:0000313" key="2">
    <source>
        <dbReference type="Proteomes" id="UP001159363"/>
    </source>
</evidence>
<reference evidence="1 2" key="1">
    <citation type="submission" date="2023-02" db="EMBL/GenBank/DDBJ databases">
        <title>LHISI_Scaffold_Assembly.</title>
        <authorList>
            <person name="Stuart O.P."/>
            <person name="Cleave R."/>
            <person name="Magrath M.J.L."/>
            <person name="Mikheyev A.S."/>
        </authorList>
    </citation>
    <scope>NUCLEOTIDE SEQUENCE [LARGE SCALE GENOMIC DNA]</scope>
    <source>
        <strain evidence="1">Daus_M_001</strain>
        <tissue evidence="1">Leg muscle</tissue>
    </source>
</reference>
<sequence length="124" mass="14261">MHSYVLTWADEFHRYGLYASDTSTLCKHCNCKVSYERPDTVLKHVKRPGDLPSVRTLREKLIPKLYESHFNKVKDMERNGFAIIFKFLTQQTTGVPEVMVASVSYLDKADATSYAQAITVHYVI</sequence>
<proteinExistence type="predicted"/>
<comment type="caution">
    <text evidence="1">The sequence shown here is derived from an EMBL/GenBank/DDBJ whole genome shotgun (WGS) entry which is preliminary data.</text>
</comment>
<evidence type="ECO:0000313" key="1">
    <source>
        <dbReference type="EMBL" id="KAJ8896311.1"/>
    </source>
</evidence>
<name>A0ABQ9II34_9NEOP</name>
<keyword evidence="2" id="KW-1185">Reference proteome</keyword>
<gene>
    <name evidence="1" type="ORF">PR048_001655</name>
</gene>